<comment type="caution">
    <text evidence="1">The sequence shown here is derived from an EMBL/GenBank/DDBJ whole genome shotgun (WGS) entry which is preliminary data.</text>
</comment>
<name>A0A7J7IMI1_9RHOD</name>
<reference evidence="1 2" key="1">
    <citation type="journal article" date="2020" name="J. Phycol.">
        <title>Comparative genome analysis reveals Cyanidiococcus gen. nov., a new extremophilic red algal genus sister to Cyanidioschyzon (Cyanidioschyzonaceae, Rhodophyta).</title>
        <authorList>
            <person name="Liu S.-L."/>
            <person name="Chiang Y.-R."/>
            <person name="Yoon H.S."/>
            <person name="Fu H.-Y."/>
        </authorList>
    </citation>
    <scope>NUCLEOTIDE SEQUENCE [LARGE SCALE GENOMIC DNA]</scope>
    <source>
        <strain evidence="1 2">THAL066</strain>
    </source>
</reference>
<dbReference type="AlphaFoldDB" id="A0A7J7IMI1"/>
<organism evidence="1 2">
    <name type="scientific">Cyanidiococcus yangmingshanensis</name>
    <dbReference type="NCBI Taxonomy" id="2690220"/>
    <lineage>
        <taxon>Eukaryota</taxon>
        <taxon>Rhodophyta</taxon>
        <taxon>Bangiophyceae</taxon>
        <taxon>Cyanidiales</taxon>
        <taxon>Cyanidiaceae</taxon>
        <taxon>Cyanidiococcus</taxon>
    </lineage>
</organism>
<sequence>MLRNLEYNFPLMPWSDHGKRSDSAVEISPQQRWLQSQSLKVLLQGAVLMITPGVVGLPSAVLLFWLTNSCVQATLSSAWWRDRWNRWIRQTAFADLQTASAKRGSITAATTATQTELHLEQALHQAAQEIQWIRGAVAGVTAHRPVTPSLLKQVEFELHRWRANGRLQLPWRAALRESTPGRRVLALYLEHASSATNHQGSRPPDADFMQG</sequence>
<dbReference type="OrthoDB" id="10808at2763"/>
<dbReference type="Proteomes" id="UP000530660">
    <property type="component" value="Unassembled WGS sequence"/>
</dbReference>
<protein>
    <submittedName>
        <fullName evidence="1">Uncharacterized protein</fullName>
    </submittedName>
</protein>
<proteinExistence type="predicted"/>
<accession>A0A7J7IMI1</accession>
<keyword evidence="2" id="KW-1185">Reference proteome</keyword>
<evidence type="ECO:0000313" key="1">
    <source>
        <dbReference type="EMBL" id="KAF6004303.1"/>
    </source>
</evidence>
<gene>
    <name evidence="1" type="ORF">F1559_004824</name>
</gene>
<dbReference type="EMBL" id="VWRR01000004">
    <property type="protein sequence ID" value="KAF6004303.1"/>
    <property type="molecule type" value="Genomic_DNA"/>
</dbReference>
<evidence type="ECO:0000313" key="2">
    <source>
        <dbReference type="Proteomes" id="UP000530660"/>
    </source>
</evidence>